<dbReference type="PANTHER" id="PTHR21386:SF0">
    <property type="entry name" value="PROTEIN INSCUTEABLE HOMOLOG"/>
    <property type="match status" value="1"/>
</dbReference>
<reference evidence="3 5" key="1">
    <citation type="submission" date="2008-03" db="EMBL/GenBank/DDBJ databases">
        <title>Annotation of Ixodes scapularis.</title>
        <authorList>
            <consortium name="Ixodes scapularis Genome Project Consortium"/>
            <person name="Caler E."/>
            <person name="Hannick L.I."/>
            <person name="Bidwell S."/>
            <person name="Joardar V."/>
            <person name="Thiagarajan M."/>
            <person name="Amedeo P."/>
            <person name="Galinsky K.J."/>
            <person name="Schobel S."/>
            <person name="Inman J."/>
            <person name="Hostetler J."/>
            <person name="Miller J."/>
            <person name="Hammond M."/>
            <person name="Megy K."/>
            <person name="Lawson D."/>
            <person name="Kodira C."/>
            <person name="Sutton G."/>
            <person name="Meyer J."/>
            <person name="Hill C.A."/>
            <person name="Birren B."/>
            <person name="Nene V."/>
            <person name="Collins F."/>
            <person name="Alarcon-Chaidez F."/>
            <person name="Wikel S."/>
            <person name="Strausberg R."/>
        </authorList>
    </citation>
    <scope>NUCLEOTIDE SEQUENCE [LARGE SCALE GENOMIC DNA]</scope>
    <source>
        <strain evidence="5">Wikel</strain>
        <strain evidence="3">Wikel colony</strain>
    </source>
</reference>
<sequence>MKNPAFLFAPAQTKQRTSSNDVVLKLNLDTSLDNFDLFHKSVLPYEVSKVSPQPSPRTPATKTSSAAVATDKDMKREDWLAHSIEQVCRKTLYKNIQYRTVNMSEFQDKEIVRVQKDKLPEKPKDDVASAPALPARACVTTTPNNANGKKGNAKTPENSKIPPKTPKTSTPKESFMRRCCRRGSSFRLLKSSEKKNVRFASSEDLTLEERDSPMTNSLPKPGKYGQRSFDTSGSSSRTKAEEALENIYAAVSPIVPSVLQDVCQKLPFVDDDPRTPVKGRDTAENSEDSCVSPPALPENSPLGHYLQWIVEQSGLSSVPSVQQWLKNVRLSVENECLSALQSKSLTKDPALAAVLAVGDAQEAITSLQDRVDSIMATVGHVTRRLEQGHWLKFCSSTPGLSSEVSDLLRDYKPIIHGSSPYSRKVESHLYRILQNLREIGARPNRKPASAHEFESIQSLMSDVKNTVQTLSNSLILKDLEKIVILIKENKTMGCARRAVAALSGLGETGPDMCDLITRVSGVTALLSIAQDPSLVQLKCAAIRALTIICCHSGAIRQLEQSGGIECIQKTLGDADSTQQEKCEAVGLLAQITAPWVDCSGGTLRRMRDSMDSLVMSLTEMIEGAKSGDVFLLSAAALANLSFLDRLALECIYKHKSIRAVMVAARQRDLAGSIFAKDQVATILANVSAGKYCHADIVDTGALVQLICYLQVRPSSLFSTGETDACERVQQKSAIALARLCTDPSTAGMVLQMQGVHRLVRLCKDPKERNNSNSVLVACLAALRKIASSSGNKGLQDLGASELVKNELWDSFQQYSNKHESYV</sequence>
<protein>
    <recommendedName>
        <fullName evidence="2">Protein inscuteable homologue C-terminal domain-containing protein</fullName>
    </recommendedName>
</protein>
<dbReference type="Gene3D" id="6.20.200.10">
    <property type="entry name" value="Inscuteable LGN-binding domain"/>
    <property type="match status" value="1"/>
</dbReference>
<gene>
    <name evidence="4" type="primary">8029988</name>
    <name evidence="3" type="ORF">IscW_ISCW003918</name>
</gene>
<dbReference type="InterPro" id="IPR011989">
    <property type="entry name" value="ARM-like"/>
</dbReference>
<dbReference type="AlphaFoldDB" id="B7PJS4"/>
<evidence type="ECO:0000313" key="3">
    <source>
        <dbReference type="EMBL" id="EEC06846.1"/>
    </source>
</evidence>
<proteinExistence type="evidence at protein level"/>
<dbReference type="InterPro" id="IPR045789">
    <property type="entry name" value="Insc_C"/>
</dbReference>
<feature type="region of interest" description="Disordered" evidence="1">
    <location>
        <begin position="270"/>
        <end position="294"/>
    </location>
</feature>
<dbReference type="InterPro" id="IPR038205">
    <property type="entry name" value="INSC_LBD_sf"/>
</dbReference>
<evidence type="ECO:0007829" key="6">
    <source>
        <dbReference type="PeptideAtlas" id="B7PJS4"/>
    </source>
</evidence>
<dbReference type="InterPro" id="IPR016024">
    <property type="entry name" value="ARM-type_fold"/>
</dbReference>
<dbReference type="STRING" id="6945.B7PJS4"/>
<name>B7PJS4_IXOSC</name>
<dbReference type="InterPro" id="IPR000225">
    <property type="entry name" value="Armadillo"/>
</dbReference>
<dbReference type="PANTHER" id="PTHR21386">
    <property type="entry name" value="INSCUTEABLE"/>
    <property type="match status" value="1"/>
</dbReference>
<feature type="compositionally biased region" description="Low complexity" evidence="1">
    <location>
        <begin position="140"/>
        <end position="173"/>
    </location>
</feature>
<evidence type="ECO:0000256" key="1">
    <source>
        <dbReference type="SAM" id="MobiDB-lite"/>
    </source>
</evidence>
<feature type="region of interest" description="Disordered" evidence="1">
    <location>
        <begin position="204"/>
        <end position="236"/>
    </location>
</feature>
<dbReference type="InParanoid" id="B7PJS4"/>
<accession>B7PJS4</accession>
<organism>
    <name type="scientific">Ixodes scapularis</name>
    <name type="common">Black-legged tick</name>
    <name type="synonym">Deer tick</name>
    <dbReference type="NCBI Taxonomy" id="6945"/>
    <lineage>
        <taxon>Eukaryota</taxon>
        <taxon>Metazoa</taxon>
        <taxon>Ecdysozoa</taxon>
        <taxon>Arthropoda</taxon>
        <taxon>Chelicerata</taxon>
        <taxon>Arachnida</taxon>
        <taxon>Acari</taxon>
        <taxon>Parasitiformes</taxon>
        <taxon>Ixodida</taxon>
        <taxon>Ixodoidea</taxon>
        <taxon>Ixodidae</taxon>
        <taxon>Ixodinae</taxon>
        <taxon>Ixodes</taxon>
    </lineage>
</organism>
<dbReference type="InterPro" id="IPR039921">
    <property type="entry name" value="Inscuteable"/>
</dbReference>
<dbReference type="Proteomes" id="UP000001555">
    <property type="component" value="Unassembled WGS sequence"/>
</dbReference>
<evidence type="ECO:0000313" key="4">
    <source>
        <dbReference type="EnsemblMetazoa" id="ISCW003918-PA"/>
    </source>
</evidence>
<feature type="region of interest" description="Disordered" evidence="1">
    <location>
        <begin position="138"/>
        <end position="175"/>
    </location>
</feature>
<dbReference type="SUPFAM" id="SSF48371">
    <property type="entry name" value="ARM repeat"/>
    <property type="match status" value="1"/>
</dbReference>
<dbReference type="EMBL" id="DS727897">
    <property type="protein sequence ID" value="EEC06846.1"/>
    <property type="molecule type" value="Genomic_DNA"/>
</dbReference>
<dbReference type="EnsemblMetazoa" id="ISCW003918-RA">
    <property type="protein sequence ID" value="ISCW003918-PA"/>
    <property type="gene ID" value="ISCW003918"/>
</dbReference>
<dbReference type="GO" id="GO:0008356">
    <property type="term" value="P:asymmetric cell division"/>
    <property type="evidence" value="ECO:0007669"/>
    <property type="project" value="InterPro"/>
</dbReference>
<dbReference type="Gene3D" id="1.25.10.10">
    <property type="entry name" value="Leucine-rich Repeat Variant"/>
    <property type="match status" value="2"/>
</dbReference>
<dbReference type="SMART" id="SM00185">
    <property type="entry name" value="ARM"/>
    <property type="match status" value="4"/>
</dbReference>
<dbReference type="VEuPathDB" id="VectorBase:ISCI003918"/>
<dbReference type="PaxDb" id="6945-B7PJS4"/>
<dbReference type="GO" id="GO:0009786">
    <property type="term" value="P:regulation of asymmetric cell division"/>
    <property type="evidence" value="ECO:0000318"/>
    <property type="project" value="GO_Central"/>
</dbReference>
<reference evidence="4" key="2">
    <citation type="submission" date="2020-05" db="UniProtKB">
        <authorList>
            <consortium name="EnsemblMetazoa"/>
        </authorList>
    </citation>
    <scope>IDENTIFICATION</scope>
    <source>
        <strain evidence="4">wikel</strain>
    </source>
</reference>
<feature type="domain" description="Protein inscuteable homologue C-terminal" evidence="2">
    <location>
        <begin position="375"/>
        <end position="822"/>
    </location>
</feature>
<keyword evidence="6" id="KW-1267">Proteomics identification</keyword>
<dbReference type="VEuPathDB" id="VectorBase:ISCP_007281"/>
<dbReference type="KEGG" id="isc:8029988"/>
<dbReference type="FunCoup" id="B7PJS4">
    <property type="interactions" value="39"/>
</dbReference>
<feature type="compositionally biased region" description="Basic and acidic residues" evidence="1">
    <location>
        <begin position="271"/>
        <end position="283"/>
    </location>
</feature>
<evidence type="ECO:0000313" key="5">
    <source>
        <dbReference type="Proteomes" id="UP000001555"/>
    </source>
</evidence>
<dbReference type="HOGENOM" id="CLU_344280_0_0_1"/>
<dbReference type="GO" id="GO:0008093">
    <property type="term" value="F:cytoskeletal anchor activity"/>
    <property type="evidence" value="ECO:0000318"/>
    <property type="project" value="GO_Central"/>
</dbReference>
<dbReference type="EMBL" id="ABJB010584341">
    <property type="status" value="NOT_ANNOTATED_CDS"/>
    <property type="molecule type" value="Genomic_DNA"/>
</dbReference>
<dbReference type="GO" id="GO:0045176">
    <property type="term" value="P:apical protein localization"/>
    <property type="evidence" value="ECO:0000318"/>
    <property type="project" value="GO_Central"/>
</dbReference>
<dbReference type="GO" id="GO:0045179">
    <property type="term" value="C:apical cortex"/>
    <property type="evidence" value="ECO:0000318"/>
    <property type="project" value="GO_Central"/>
</dbReference>
<dbReference type="Pfam" id="PF19427">
    <property type="entry name" value="Insc_C"/>
    <property type="match status" value="1"/>
</dbReference>
<evidence type="ECO:0000259" key="2">
    <source>
        <dbReference type="Pfam" id="PF19427"/>
    </source>
</evidence>
<feature type="region of interest" description="Disordered" evidence="1">
    <location>
        <begin position="48"/>
        <end position="69"/>
    </location>
</feature>
<dbReference type="OrthoDB" id="5796379at2759"/>
<feature type="compositionally biased region" description="Polar residues" evidence="1">
    <location>
        <begin position="58"/>
        <end position="67"/>
    </location>
</feature>
<dbReference type="CDD" id="cd21966">
    <property type="entry name" value="INSC_LBD"/>
    <property type="match status" value="1"/>
</dbReference>
<keyword evidence="5" id="KW-1185">Reference proteome</keyword>
<dbReference type="VEuPathDB" id="VectorBase:ISCW003918"/>